<gene>
    <name evidence="2" type="ORF">SYYSPA8_27720</name>
</gene>
<dbReference type="PANTHER" id="PTHR30231">
    <property type="entry name" value="DNA POLYMERASE III SUBUNIT EPSILON"/>
    <property type="match status" value="1"/>
</dbReference>
<keyword evidence="2" id="KW-0378">Hydrolase</keyword>
<dbReference type="InterPro" id="IPR013520">
    <property type="entry name" value="Ribonucl_H"/>
</dbReference>
<comment type="caution">
    <text evidence="2">The sequence shown here is derived from an EMBL/GenBank/DDBJ whole genome shotgun (WGS) entry which is preliminary data.</text>
</comment>
<dbReference type="EMBL" id="BSBI01000013">
    <property type="protein sequence ID" value="GLF98163.1"/>
    <property type="molecule type" value="Genomic_DNA"/>
</dbReference>
<reference evidence="2 3" key="1">
    <citation type="submission" date="2022-10" db="EMBL/GenBank/DDBJ databases">
        <title>Draft genome sequence of Streptomyces sp. YSPA8.</title>
        <authorList>
            <person name="Moriuchi R."/>
            <person name="Dohra H."/>
            <person name="Yamamura H."/>
            <person name="Kodani S."/>
        </authorList>
    </citation>
    <scope>NUCLEOTIDE SEQUENCE [LARGE SCALE GENOMIC DNA]</scope>
    <source>
        <strain evidence="2 3">YSPA8</strain>
    </source>
</reference>
<organism evidence="2 3">
    <name type="scientific">Streptomyces yaizuensis</name>
    <dbReference type="NCBI Taxonomy" id="2989713"/>
    <lineage>
        <taxon>Bacteria</taxon>
        <taxon>Bacillati</taxon>
        <taxon>Actinomycetota</taxon>
        <taxon>Actinomycetes</taxon>
        <taxon>Kitasatosporales</taxon>
        <taxon>Streptomycetaceae</taxon>
        <taxon>Streptomyces</taxon>
    </lineage>
</organism>
<proteinExistence type="predicted"/>
<dbReference type="GO" id="GO:0004527">
    <property type="term" value="F:exonuclease activity"/>
    <property type="evidence" value="ECO:0007669"/>
    <property type="project" value="UniProtKB-KW"/>
</dbReference>
<evidence type="ECO:0000313" key="2">
    <source>
        <dbReference type="EMBL" id="GLF98163.1"/>
    </source>
</evidence>
<dbReference type="Gene3D" id="3.30.420.10">
    <property type="entry name" value="Ribonuclease H-like superfamily/Ribonuclease H"/>
    <property type="match status" value="1"/>
</dbReference>
<dbReference type="Proteomes" id="UP001291653">
    <property type="component" value="Unassembled WGS sequence"/>
</dbReference>
<keyword evidence="3" id="KW-1185">Reference proteome</keyword>
<keyword evidence="2" id="KW-0540">Nuclease</keyword>
<dbReference type="InterPro" id="IPR036397">
    <property type="entry name" value="RNaseH_sf"/>
</dbReference>
<dbReference type="Pfam" id="PF00929">
    <property type="entry name" value="RNase_T"/>
    <property type="match status" value="1"/>
</dbReference>
<name>A0ABQ5P6D5_9ACTN</name>
<dbReference type="SUPFAM" id="SSF53098">
    <property type="entry name" value="Ribonuclease H-like"/>
    <property type="match status" value="1"/>
</dbReference>
<protein>
    <submittedName>
        <fullName evidence="2">3'-5' exonuclease</fullName>
    </submittedName>
</protein>
<sequence>MGKMEAAIADPRAGDLLGPQQAAAYLGLRKREFSYLVEAGLVVPAARRAAGPLQYDAGSLDSVLRMPLGWDAARAAHPRLGSPWAGLAGSAAERGTLVRDTVQQLRAAGVGVWARYSSRADQWTLDWEPRPEGPEREHVRQLLPDRLARAVDAGRLVLLGPVGQTMHWAHAMTRPGASCVVDTETTGLGPDARIVEIAVLDGHTGETLVDTLVRPGVPIPARASGVHGITDSMVRSAPEWDEVLPRVLGAVGSRTPLAYNAPFDCRMIQQHCRALGLGSGPLRDLSVWGCLMRRRSAWLGTTTPLRLNGGHRARRDTEAAYRLLHELVRTPATLLSPTADSAGI</sequence>
<keyword evidence="2" id="KW-0269">Exonuclease</keyword>
<accession>A0ABQ5P6D5</accession>
<feature type="domain" description="Exonuclease" evidence="1">
    <location>
        <begin position="177"/>
        <end position="333"/>
    </location>
</feature>
<dbReference type="RefSeq" id="WP_323450149.1">
    <property type="nucleotide sequence ID" value="NZ_BSBI01000013.1"/>
</dbReference>
<evidence type="ECO:0000259" key="1">
    <source>
        <dbReference type="SMART" id="SM00479"/>
    </source>
</evidence>
<dbReference type="InterPro" id="IPR012337">
    <property type="entry name" value="RNaseH-like_sf"/>
</dbReference>
<evidence type="ECO:0000313" key="3">
    <source>
        <dbReference type="Proteomes" id="UP001291653"/>
    </source>
</evidence>
<dbReference type="CDD" id="cd06127">
    <property type="entry name" value="DEDDh"/>
    <property type="match status" value="1"/>
</dbReference>
<dbReference type="SMART" id="SM00479">
    <property type="entry name" value="EXOIII"/>
    <property type="match status" value="1"/>
</dbReference>
<dbReference type="PANTHER" id="PTHR30231:SF41">
    <property type="entry name" value="DNA POLYMERASE III SUBUNIT EPSILON"/>
    <property type="match status" value="1"/>
</dbReference>